<dbReference type="Pfam" id="PF06210">
    <property type="entry name" value="DUF1003"/>
    <property type="match status" value="1"/>
</dbReference>
<evidence type="ECO:0000313" key="2">
    <source>
        <dbReference type="EMBL" id="AKE64501.1"/>
    </source>
</evidence>
<evidence type="ECO:0000313" key="3">
    <source>
        <dbReference type="Proteomes" id="UP000034103"/>
    </source>
</evidence>
<proteinExistence type="predicted"/>
<evidence type="ECO:0000256" key="1">
    <source>
        <dbReference type="SAM" id="Phobius"/>
    </source>
</evidence>
<dbReference type="RefSeq" id="WP_080949742.1">
    <property type="nucleotide sequence ID" value="NZ_CP011304.1"/>
</dbReference>
<dbReference type="PANTHER" id="PTHR41386:SF1">
    <property type="entry name" value="MEMBRANE PROTEIN"/>
    <property type="match status" value="1"/>
</dbReference>
<reference evidence="2 3" key="1">
    <citation type="journal article" date="2015" name="Genome Announc.">
        <title>Complete Genome Sequence of Microcystis aeruginosa NIES-2549, a Bloom-Forming Cyanobacterium from Lake Kasumigaura, Japan.</title>
        <authorList>
            <person name="Yamaguchi H."/>
            <person name="Suzuki S."/>
            <person name="Tanabe Y."/>
            <person name="Osana Y."/>
            <person name="Shimura Y."/>
            <person name="Ishida K."/>
            <person name="Kawachi M."/>
        </authorList>
    </citation>
    <scope>NUCLEOTIDE SEQUENCE [LARGE SCALE GENOMIC DNA]</scope>
    <source>
        <strain evidence="2 3">NIES-2549</strain>
    </source>
</reference>
<dbReference type="HOGENOM" id="CLU_1359093_0_0_3"/>
<dbReference type="InterPro" id="IPR010406">
    <property type="entry name" value="DUF1003"/>
</dbReference>
<feature type="transmembrane region" description="Helical" evidence="1">
    <location>
        <begin position="51"/>
        <end position="70"/>
    </location>
</feature>
<name>A0A0F6U4I0_MICAE</name>
<dbReference type="EMBL" id="CP011304">
    <property type="protein sequence ID" value="AKE64501.1"/>
    <property type="molecule type" value="Genomic_DNA"/>
</dbReference>
<dbReference type="AlphaFoldDB" id="A0A0F6U4I0"/>
<accession>A0A0F6U4I0</accession>
<dbReference type="PANTHER" id="PTHR41386">
    <property type="entry name" value="INTEGRAL MEMBRANE PROTEIN-RELATED"/>
    <property type="match status" value="1"/>
</dbReference>
<keyword evidence="1" id="KW-0472">Membrane</keyword>
<dbReference type="PATRIC" id="fig|1641812.3.peg.2225"/>
<protein>
    <recommendedName>
        <fullName evidence="4">DUF1003 domain-containing protein</fullName>
    </recommendedName>
</protein>
<keyword evidence="1" id="KW-1133">Transmembrane helix</keyword>
<gene>
    <name evidence="2" type="ORF">MYAER_2153</name>
</gene>
<sequence length="201" mass="22222">MTLSQPRPTNLDRQIKINAKSDISPKKAYKSQNSSNLTFGQKLADAMAAKVGSWGFLIGQTIVLTGWVGANTIPGMPHWDQSPFILLNLVFSFASAYTAPVVLMSQNRQSDEDREQAAQNHLVNLRTAESIELLHRKLDELQARISIADSTSLLSQPENKTAATIIPLVHFDGSVVTNLAIDPKVKNLTLDLYRQQNDKEP</sequence>
<evidence type="ECO:0008006" key="4">
    <source>
        <dbReference type="Google" id="ProtNLM"/>
    </source>
</evidence>
<dbReference type="Proteomes" id="UP000034103">
    <property type="component" value="Chromosome"/>
</dbReference>
<keyword evidence="1" id="KW-0812">Transmembrane</keyword>
<organism evidence="2 3">
    <name type="scientific">Microcystis aeruginosa NIES-2549</name>
    <dbReference type="NCBI Taxonomy" id="1641812"/>
    <lineage>
        <taxon>Bacteria</taxon>
        <taxon>Bacillati</taxon>
        <taxon>Cyanobacteriota</taxon>
        <taxon>Cyanophyceae</taxon>
        <taxon>Oscillatoriophycideae</taxon>
        <taxon>Chroococcales</taxon>
        <taxon>Microcystaceae</taxon>
        <taxon>Microcystis</taxon>
    </lineage>
</organism>
<feature type="transmembrane region" description="Helical" evidence="1">
    <location>
        <begin position="82"/>
        <end position="104"/>
    </location>
</feature>